<reference evidence="1" key="1">
    <citation type="journal article" date="2020" name="Stud. Mycol.">
        <title>101 Dothideomycetes genomes: a test case for predicting lifestyles and emergence of pathogens.</title>
        <authorList>
            <person name="Haridas S."/>
            <person name="Albert R."/>
            <person name="Binder M."/>
            <person name="Bloem J."/>
            <person name="Labutti K."/>
            <person name="Salamov A."/>
            <person name="Andreopoulos B."/>
            <person name="Baker S."/>
            <person name="Barry K."/>
            <person name="Bills G."/>
            <person name="Bluhm B."/>
            <person name="Cannon C."/>
            <person name="Castanera R."/>
            <person name="Culley D."/>
            <person name="Daum C."/>
            <person name="Ezra D."/>
            <person name="Gonzalez J."/>
            <person name="Henrissat B."/>
            <person name="Kuo A."/>
            <person name="Liang C."/>
            <person name="Lipzen A."/>
            <person name="Lutzoni F."/>
            <person name="Magnuson J."/>
            <person name="Mondo S."/>
            <person name="Nolan M."/>
            <person name="Ohm R."/>
            <person name="Pangilinan J."/>
            <person name="Park H.-J."/>
            <person name="Ramirez L."/>
            <person name="Alfaro M."/>
            <person name="Sun H."/>
            <person name="Tritt A."/>
            <person name="Yoshinaga Y."/>
            <person name="Zwiers L.-H."/>
            <person name="Turgeon B."/>
            <person name="Goodwin S."/>
            <person name="Spatafora J."/>
            <person name="Crous P."/>
            <person name="Grigoriev I."/>
        </authorList>
    </citation>
    <scope>NUCLEOTIDE SEQUENCE</scope>
    <source>
        <strain evidence="1">SCOH1-5</strain>
    </source>
</reference>
<name>A0A6A6FEH0_9PEZI</name>
<organism evidence="1 2">
    <name type="scientific">Cercospora zeae-maydis SCOH1-5</name>
    <dbReference type="NCBI Taxonomy" id="717836"/>
    <lineage>
        <taxon>Eukaryota</taxon>
        <taxon>Fungi</taxon>
        <taxon>Dikarya</taxon>
        <taxon>Ascomycota</taxon>
        <taxon>Pezizomycotina</taxon>
        <taxon>Dothideomycetes</taxon>
        <taxon>Dothideomycetidae</taxon>
        <taxon>Mycosphaerellales</taxon>
        <taxon>Mycosphaerellaceae</taxon>
        <taxon>Cercospora</taxon>
    </lineage>
</organism>
<proteinExistence type="predicted"/>
<dbReference type="AlphaFoldDB" id="A0A6A6FEH0"/>
<dbReference type="Proteomes" id="UP000799539">
    <property type="component" value="Unassembled WGS sequence"/>
</dbReference>
<accession>A0A6A6FEH0</accession>
<keyword evidence="2" id="KW-1185">Reference proteome</keyword>
<gene>
    <name evidence="1" type="ORF">CERZMDRAFT_98509</name>
</gene>
<sequence>MLSPPDAEGFRVTNAVYQSMYGSNGLRKGLWLQKRVALLEISPERERVVM</sequence>
<protein>
    <submittedName>
        <fullName evidence="1">Uncharacterized protein</fullName>
    </submittedName>
</protein>
<evidence type="ECO:0000313" key="1">
    <source>
        <dbReference type="EMBL" id="KAF2211628.1"/>
    </source>
</evidence>
<dbReference type="EMBL" id="ML992676">
    <property type="protein sequence ID" value="KAF2211628.1"/>
    <property type="molecule type" value="Genomic_DNA"/>
</dbReference>
<evidence type="ECO:0000313" key="2">
    <source>
        <dbReference type="Proteomes" id="UP000799539"/>
    </source>
</evidence>